<dbReference type="Proteomes" id="UP000824120">
    <property type="component" value="Chromosome 9"/>
</dbReference>
<keyword evidence="2" id="KW-1185">Reference proteome</keyword>
<dbReference type="AlphaFoldDB" id="A0A9J5XEA3"/>
<gene>
    <name evidence="1" type="ORF">H5410_046385</name>
</gene>
<organism evidence="1 2">
    <name type="scientific">Solanum commersonii</name>
    <name type="common">Commerson's wild potato</name>
    <name type="synonym">Commerson's nightshade</name>
    <dbReference type="NCBI Taxonomy" id="4109"/>
    <lineage>
        <taxon>Eukaryota</taxon>
        <taxon>Viridiplantae</taxon>
        <taxon>Streptophyta</taxon>
        <taxon>Embryophyta</taxon>
        <taxon>Tracheophyta</taxon>
        <taxon>Spermatophyta</taxon>
        <taxon>Magnoliopsida</taxon>
        <taxon>eudicotyledons</taxon>
        <taxon>Gunneridae</taxon>
        <taxon>Pentapetalae</taxon>
        <taxon>asterids</taxon>
        <taxon>lamiids</taxon>
        <taxon>Solanales</taxon>
        <taxon>Solanaceae</taxon>
        <taxon>Solanoideae</taxon>
        <taxon>Solaneae</taxon>
        <taxon>Solanum</taxon>
    </lineage>
</organism>
<evidence type="ECO:0000313" key="2">
    <source>
        <dbReference type="Proteomes" id="UP000824120"/>
    </source>
</evidence>
<evidence type="ECO:0000313" key="1">
    <source>
        <dbReference type="EMBL" id="KAG5585951.1"/>
    </source>
</evidence>
<proteinExistence type="predicted"/>
<reference evidence="1 2" key="1">
    <citation type="submission" date="2020-09" db="EMBL/GenBank/DDBJ databases">
        <title>De no assembly of potato wild relative species, Solanum commersonii.</title>
        <authorList>
            <person name="Cho K."/>
        </authorList>
    </citation>
    <scope>NUCLEOTIDE SEQUENCE [LARGE SCALE GENOMIC DNA]</scope>
    <source>
        <strain evidence="1">LZ3.2</strain>
        <tissue evidence="1">Leaf</tissue>
    </source>
</reference>
<dbReference type="EMBL" id="JACXVP010000009">
    <property type="protein sequence ID" value="KAG5585951.1"/>
    <property type="molecule type" value="Genomic_DNA"/>
</dbReference>
<name>A0A9J5XEA3_SOLCO</name>
<comment type="caution">
    <text evidence="1">The sequence shown here is derived from an EMBL/GenBank/DDBJ whole genome shotgun (WGS) entry which is preliminary data.</text>
</comment>
<accession>A0A9J5XEA3</accession>
<sequence>MGQRPAKLCYQLFQAFTSLDYSRLLQLYKHRKMDRYHTKRKNQKLISDHEAFDRNTRSKLIQFIFLANTSIDN</sequence>
<protein>
    <submittedName>
        <fullName evidence="1">Uncharacterized protein</fullName>
    </submittedName>
</protein>